<dbReference type="EMBL" id="QWIU01000002">
    <property type="protein sequence ID" value="RNA62549.1"/>
    <property type="molecule type" value="Genomic_DNA"/>
</dbReference>
<evidence type="ECO:0008006" key="4">
    <source>
        <dbReference type="Google" id="ProtNLM"/>
    </source>
</evidence>
<feature type="transmembrane region" description="Helical" evidence="1">
    <location>
        <begin position="63"/>
        <end position="83"/>
    </location>
</feature>
<keyword evidence="1" id="KW-1133">Transmembrane helix</keyword>
<sequence>MNFRDIFVIVFLITLLNCTVYIIFKKYFYGKPDAGMKFLAVNILKDIIWLIISLSIIDQTKDGFLSLVICFIVASFLIYLPVIKLINKS</sequence>
<evidence type="ECO:0000313" key="3">
    <source>
        <dbReference type="Proteomes" id="UP000278775"/>
    </source>
</evidence>
<feature type="transmembrane region" description="Helical" evidence="1">
    <location>
        <begin position="36"/>
        <end position="57"/>
    </location>
</feature>
<name>A0A3M7TIR7_9FLAO</name>
<gene>
    <name evidence="2" type="ORF">D1631_11690</name>
</gene>
<evidence type="ECO:0000256" key="1">
    <source>
        <dbReference type="SAM" id="Phobius"/>
    </source>
</evidence>
<protein>
    <recommendedName>
        <fullName evidence="4">PQ-loop repeat-containing protein</fullName>
    </recommendedName>
</protein>
<accession>A0A3M7TIR7</accession>
<proteinExistence type="predicted"/>
<keyword evidence="1" id="KW-0472">Membrane</keyword>
<dbReference type="AlphaFoldDB" id="A0A3M7TIR7"/>
<reference evidence="2 3" key="1">
    <citation type="submission" date="2018-08" db="EMBL/GenBank/DDBJ databases">
        <title>Chryseobacterium nematophagum: a novel matrix digesting pathogen of nematodes.</title>
        <authorList>
            <person name="Page A."/>
            <person name="Roberts M."/>
            <person name="Felix M.-A."/>
            <person name="Weir W."/>
        </authorList>
    </citation>
    <scope>NUCLEOTIDE SEQUENCE [LARGE SCALE GENOMIC DNA]</scope>
    <source>
        <strain evidence="2 3">JUb129</strain>
    </source>
</reference>
<dbReference type="Proteomes" id="UP000278775">
    <property type="component" value="Unassembled WGS sequence"/>
</dbReference>
<feature type="transmembrane region" description="Helical" evidence="1">
    <location>
        <begin position="6"/>
        <end position="24"/>
    </location>
</feature>
<organism evidence="2 3">
    <name type="scientific">Chryseobacterium nematophagum</name>
    <dbReference type="NCBI Taxonomy" id="2305228"/>
    <lineage>
        <taxon>Bacteria</taxon>
        <taxon>Pseudomonadati</taxon>
        <taxon>Bacteroidota</taxon>
        <taxon>Flavobacteriia</taxon>
        <taxon>Flavobacteriales</taxon>
        <taxon>Weeksellaceae</taxon>
        <taxon>Chryseobacterium group</taxon>
        <taxon>Chryseobacterium</taxon>
    </lineage>
</organism>
<keyword evidence="1" id="KW-0812">Transmembrane</keyword>
<evidence type="ECO:0000313" key="2">
    <source>
        <dbReference type="EMBL" id="RNA62549.1"/>
    </source>
</evidence>
<comment type="caution">
    <text evidence="2">The sequence shown here is derived from an EMBL/GenBank/DDBJ whole genome shotgun (WGS) entry which is preliminary data.</text>
</comment>